<dbReference type="Proteomes" id="UP000238655">
    <property type="component" value="Chromosome 2"/>
</dbReference>
<proteinExistence type="predicted"/>
<evidence type="ECO:0000259" key="1">
    <source>
        <dbReference type="Pfam" id="PF00561"/>
    </source>
</evidence>
<dbReference type="RefSeq" id="WP_089461938.1">
    <property type="nucleotide sequence ID" value="NZ_CM009576.1"/>
</dbReference>
<dbReference type="InterPro" id="IPR029058">
    <property type="entry name" value="AB_hydrolase_fold"/>
</dbReference>
<sequence>MYESFVTASDGKRLRVFRGDWREAKPFLTLILPFGLRLDAAGTLCAMLSGEFNVVTWQGRSLCDQPPAAHESGMTPEVHVQDMCSVLDALGVRKTDVVGFCSGAGIALVAARIEGHRIDRLALVCGEYMLSPAVCPQSNFQREVDSLLPLAAESLNYAAALCEKLTASRVGVPAKTEFDEEVLVPFSSAARLHRHGLNYLSYRGTDFMTLAGEVPHRTRVISTDGDEQVCPASSRVIAALLRNAERHVVVPGDHYEILREKNAVNDSIIEFFGRREAV</sequence>
<dbReference type="Gene3D" id="3.40.50.1820">
    <property type="entry name" value="alpha/beta hydrolase"/>
    <property type="match status" value="1"/>
</dbReference>
<evidence type="ECO:0000313" key="3">
    <source>
        <dbReference type="Proteomes" id="UP000238655"/>
    </source>
</evidence>
<keyword evidence="2" id="KW-0378">Hydrolase</keyword>
<dbReference type="GO" id="GO:0016787">
    <property type="term" value="F:hydrolase activity"/>
    <property type="evidence" value="ECO:0007669"/>
    <property type="project" value="UniProtKB-KW"/>
</dbReference>
<accession>A0A2S5E4T9</accession>
<organism evidence="2 3">
    <name type="scientific">Burkholderia contaminans</name>
    <dbReference type="NCBI Taxonomy" id="488447"/>
    <lineage>
        <taxon>Bacteria</taxon>
        <taxon>Pseudomonadati</taxon>
        <taxon>Pseudomonadota</taxon>
        <taxon>Betaproteobacteria</taxon>
        <taxon>Burkholderiales</taxon>
        <taxon>Burkholderiaceae</taxon>
        <taxon>Burkholderia</taxon>
        <taxon>Burkholderia cepacia complex</taxon>
    </lineage>
</organism>
<dbReference type="EMBL" id="PQVP01000001">
    <property type="protein sequence ID" value="POZ86410.1"/>
    <property type="molecule type" value="Genomic_DNA"/>
</dbReference>
<protein>
    <submittedName>
        <fullName evidence="2">Alpha/beta hydrolase</fullName>
    </submittedName>
</protein>
<dbReference type="SUPFAM" id="SSF53474">
    <property type="entry name" value="alpha/beta-Hydrolases"/>
    <property type="match status" value="1"/>
</dbReference>
<gene>
    <name evidence="2" type="ORF">C3743_07940</name>
</gene>
<dbReference type="InterPro" id="IPR000073">
    <property type="entry name" value="AB_hydrolase_1"/>
</dbReference>
<dbReference type="Pfam" id="PF00561">
    <property type="entry name" value="Abhydrolase_1"/>
    <property type="match status" value="1"/>
</dbReference>
<reference evidence="2 3" key="1">
    <citation type="submission" date="2018-01" db="EMBL/GenBank/DDBJ databases">
        <title>Successful Treatment of Persistent Burkholderia cepacia Bacteremia with Ceftazidime-Avibactam.</title>
        <authorList>
            <person name="Tamma P."/>
            <person name="Fan Y."/>
            <person name="Bergman Y."/>
            <person name="Sick-Samuels A."/>
            <person name="Hsu A."/>
            <person name="Timp W."/>
            <person name="Simner P."/>
        </authorList>
    </citation>
    <scope>NUCLEOTIDE SEQUENCE [LARGE SCALE GENOMIC DNA]</scope>
    <source>
        <strain evidence="2 3">170816</strain>
    </source>
</reference>
<comment type="caution">
    <text evidence="2">The sequence shown here is derived from an EMBL/GenBank/DDBJ whole genome shotgun (WGS) entry which is preliminary data.</text>
</comment>
<evidence type="ECO:0000313" key="2">
    <source>
        <dbReference type="EMBL" id="POZ86410.1"/>
    </source>
</evidence>
<dbReference type="AlphaFoldDB" id="A0A2S5E4T9"/>
<feature type="domain" description="AB hydrolase-1" evidence="1">
    <location>
        <begin position="77"/>
        <end position="254"/>
    </location>
</feature>
<name>A0A2S5E4T9_9BURK</name>